<evidence type="ECO:0000256" key="1">
    <source>
        <dbReference type="SAM" id="MobiDB-lite"/>
    </source>
</evidence>
<sequence length="93" mass="10810">MTYSLFKMQPIVIHDSRTAERQRSLPPGYTAATDQDRREVVLCPDGRVIWWNTWEAEQRRKATVPNAVLNASDGTTDLDEHDADHEQWPDDMR</sequence>
<evidence type="ECO:0000313" key="3">
    <source>
        <dbReference type="Proteomes" id="UP000564704"/>
    </source>
</evidence>
<keyword evidence="3" id="KW-1185">Reference proteome</keyword>
<dbReference type="EMBL" id="SZWE01000001">
    <property type="protein sequence ID" value="MRU14131.1"/>
    <property type="molecule type" value="Genomic_DNA"/>
</dbReference>
<name>A0A844CFU4_9RHOB</name>
<gene>
    <name evidence="2" type="ORF">FDP25_01690</name>
</gene>
<reference evidence="2 3" key="1">
    <citation type="submission" date="2019-05" db="EMBL/GenBank/DDBJ databases">
        <title>Roseovarius bejariae sp. nov., a moderately halophylic bacterium isolated from a saline soil in Rambla Salada (Murcia).</title>
        <authorList>
            <person name="Castro D.J."/>
            <person name="Gomez-Altuve A."/>
            <person name="Reina J.C."/>
            <person name="Rodriguez M."/>
            <person name="Sampedro I."/>
            <person name="Llamas I."/>
            <person name="Martinez-Checa F."/>
        </authorList>
    </citation>
    <scope>NUCLEOTIDE SEQUENCE [LARGE SCALE GENOMIC DNA]</scope>
    <source>
        <strain evidence="2 3">A21</strain>
    </source>
</reference>
<evidence type="ECO:0000313" key="2">
    <source>
        <dbReference type="EMBL" id="MRU14131.1"/>
    </source>
</evidence>
<organism evidence="2 3">
    <name type="scientific">Roseovarius bejariae</name>
    <dbReference type="NCBI Taxonomy" id="2576383"/>
    <lineage>
        <taxon>Bacteria</taxon>
        <taxon>Pseudomonadati</taxon>
        <taxon>Pseudomonadota</taxon>
        <taxon>Alphaproteobacteria</taxon>
        <taxon>Rhodobacterales</taxon>
        <taxon>Roseobacteraceae</taxon>
        <taxon>Roseovarius</taxon>
    </lineage>
</organism>
<dbReference type="RefSeq" id="WP_154148444.1">
    <property type="nucleotide sequence ID" value="NZ_SZWE01000001.1"/>
</dbReference>
<dbReference type="AlphaFoldDB" id="A0A844CFU4"/>
<comment type="caution">
    <text evidence="2">The sequence shown here is derived from an EMBL/GenBank/DDBJ whole genome shotgun (WGS) entry which is preliminary data.</text>
</comment>
<proteinExistence type="predicted"/>
<protein>
    <submittedName>
        <fullName evidence="2">Uncharacterized protein</fullName>
    </submittedName>
</protein>
<dbReference type="Proteomes" id="UP000564704">
    <property type="component" value="Unassembled WGS sequence"/>
</dbReference>
<accession>A0A844CFU4</accession>
<feature type="region of interest" description="Disordered" evidence="1">
    <location>
        <begin position="70"/>
        <end position="93"/>
    </location>
</feature>
<feature type="compositionally biased region" description="Basic and acidic residues" evidence="1">
    <location>
        <begin position="82"/>
        <end position="93"/>
    </location>
</feature>